<gene>
    <name evidence="2" type="ORF">IV417_11305</name>
</gene>
<feature type="chain" id="PRO_5042840007" evidence="1">
    <location>
        <begin position="21"/>
        <end position="247"/>
    </location>
</feature>
<proteinExistence type="predicted"/>
<keyword evidence="3" id="KW-1185">Reference proteome</keyword>
<organism evidence="2 3">
    <name type="scientific">Harenicola maris</name>
    <dbReference type="NCBI Taxonomy" id="2841044"/>
    <lineage>
        <taxon>Bacteria</taxon>
        <taxon>Pseudomonadati</taxon>
        <taxon>Pseudomonadota</taxon>
        <taxon>Alphaproteobacteria</taxon>
        <taxon>Rhodobacterales</taxon>
        <taxon>Paracoccaceae</taxon>
        <taxon>Harenicola</taxon>
    </lineage>
</organism>
<reference evidence="2 3" key="1">
    <citation type="journal article" date="2021" name="Arch. Microbiol.">
        <title>Harenicola maris gen. nov., sp. nov. isolated from the Sea of Japan shallow sediments.</title>
        <authorList>
            <person name="Romanenko L.A."/>
            <person name="Kurilenko V.V."/>
            <person name="Chernysheva N.Y."/>
            <person name="Tekutyeva L.A."/>
            <person name="Velansky P.V."/>
            <person name="Svetashev V.I."/>
            <person name="Isaeva M.P."/>
        </authorList>
    </citation>
    <scope>NUCLEOTIDE SEQUENCE [LARGE SCALE GENOMIC DNA]</scope>
    <source>
        <strain evidence="2 3">KMM 3653</strain>
    </source>
</reference>
<comment type="caution">
    <text evidence="2">The sequence shown here is derived from an EMBL/GenBank/DDBJ whole genome shotgun (WGS) entry which is preliminary data.</text>
</comment>
<dbReference type="RefSeq" id="WP_327794197.1">
    <property type="nucleotide sequence ID" value="NZ_JADQAZ010000002.1"/>
</dbReference>
<dbReference type="Proteomes" id="UP001315686">
    <property type="component" value="Unassembled WGS sequence"/>
</dbReference>
<evidence type="ECO:0000313" key="2">
    <source>
        <dbReference type="EMBL" id="MBT0957980.1"/>
    </source>
</evidence>
<evidence type="ECO:0000313" key="3">
    <source>
        <dbReference type="Proteomes" id="UP001315686"/>
    </source>
</evidence>
<evidence type="ECO:0000256" key="1">
    <source>
        <dbReference type="SAM" id="SignalP"/>
    </source>
</evidence>
<keyword evidence="1" id="KW-0732">Signal</keyword>
<feature type="signal peptide" evidence="1">
    <location>
        <begin position="1"/>
        <end position="20"/>
    </location>
</feature>
<accession>A0AAP2CQS5</accession>
<name>A0AAP2CQS5_9RHOB</name>
<sequence length="247" mass="26530">MTIRPLPLLAATLFAATPLAAQTNDRFWILWERMAATQTTCAQGQTCTNERDFFTRQFAPARPDVLYQLFGVPNGQVQPQPNPHPDAPSVCSTAATAMPDFETMEISDAKLTLRGLTDIGVDLTALSAPPGATDQFGPDLHARFVAGLQSVGIKAVTMEEAEALPGQPKLSIFFSFTDPNGHCAYSYSVFASLSQTAVLTRDPTVKRSVGTWSFSAKPPAGPIAGTERDTILTVLDALIEDVRSANE</sequence>
<protein>
    <submittedName>
        <fullName evidence="2">Uncharacterized protein</fullName>
    </submittedName>
</protein>
<dbReference type="EMBL" id="JADQAZ010000002">
    <property type="protein sequence ID" value="MBT0957980.1"/>
    <property type="molecule type" value="Genomic_DNA"/>
</dbReference>
<dbReference type="AlphaFoldDB" id="A0AAP2CQS5"/>